<accession>A0A6J7KCP8</accession>
<dbReference type="InterPro" id="IPR000182">
    <property type="entry name" value="GNAT_dom"/>
</dbReference>
<dbReference type="EMBL" id="CAFBND010000084">
    <property type="protein sequence ID" value="CAB4952002.1"/>
    <property type="molecule type" value="Genomic_DNA"/>
</dbReference>
<proteinExistence type="predicted"/>
<dbReference type="Pfam" id="PF00583">
    <property type="entry name" value="Acetyltransf_1"/>
    <property type="match status" value="1"/>
</dbReference>
<dbReference type="Gene3D" id="3.40.630.30">
    <property type="match status" value="1"/>
</dbReference>
<sequence length="299" mass="32246">MIKTRPAHRRDADEAPRCRHLTRDEFVTALNWSTQVGSHLGLDDSAVFWAADPEGWWGIEFDGALVGFCGTIAHTSDFGSLAGPYVLPDLRGRGIGSATTPFFLQHLSSLLGEDHSITTDTSPGHRRFFEDVGFRVTQVGMRMSGKGERLPWGPGPCELRPLALIPFDEVEAYDTAHAGISRRDLIRRWIAPAGGLALAALVGGRIAGIGVIRPSREGYCTGPLVADTPEIAEQLLDSLCSHADGQVMALDVPESNSDALTLAASHGFRTGAVIVRMTRGPAPNTQWQQIYGFNALHPG</sequence>
<evidence type="ECO:0000313" key="2">
    <source>
        <dbReference type="EMBL" id="CAB4952002.1"/>
    </source>
</evidence>
<evidence type="ECO:0000259" key="1">
    <source>
        <dbReference type="PROSITE" id="PS51186"/>
    </source>
</evidence>
<feature type="domain" description="N-acetyltransferase" evidence="1">
    <location>
        <begin position="16"/>
        <end position="153"/>
    </location>
</feature>
<dbReference type="InterPro" id="IPR016181">
    <property type="entry name" value="Acyl_CoA_acyltransferase"/>
</dbReference>
<dbReference type="PANTHER" id="PTHR47237">
    <property type="entry name" value="SLL0310 PROTEIN"/>
    <property type="match status" value="1"/>
</dbReference>
<dbReference type="SUPFAM" id="SSF55729">
    <property type="entry name" value="Acyl-CoA N-acyltransferases (Nat)"/>
    <property type="match status" value="1"/>
</dbReference>
<name>A0A6J7KCP8_9ZZZZ</name>
<dbReference type="AlphaFoldDB" id="A0A6J7KCP8"/>
<dbReference type="Gene3D" id="3.40.630.90">
    <property type="match status" value="1"/>
</dbReference>
<reference evidence="2" key="1">
    <citation type="submission" date="2020-05" db="EMBL/GenBank/DDBJ databases">
        <authorList>
            <person name="Chiriac C."/>
            <person name="Salcher M."/>
            <person name="Ghai R."/>
            <person name="Kavagutti S V."/>
        </authorList>
    </citation>
    <scope>NUCLEOTIDE SEQUENCE</scope>
</reference>
<protein>
    <submittedName>
        <fullName evidence="2">Unannotated protein</fullName>
    </submittedName>
</protein>
<organism evidence="2">
    <name type="scientific">freshwater metagenome</name>
    <dbReference type="NCBI Taxonomy" id="449393"/>
    <lineage>
        <taxon>unclassified sequences</taxon>
        <taxon>metagenomes</taxon>
        <taxon>ecological metagenomes</taxon>
    </lineage>
</organism>
<dbReference type="GO" id="GO:0016747">
    <property type="term" value="F:acyltransferase activity, transferring groups other than amino-acyl groups"/>
    <property type="evidence" value="ECO:0007669"/>
    <property type="project" value="InterPro"/>
</dbReference>
<dbReference type="InterPro" id="IPR041496">
    <property type="entry name" value="YitH/HolE_GNAT"/>
</dbReference>
<dbReference type="InterPro" id="IPR052729">
    <property type="entry name" value="Acyl/Acetyltrans_Enzymes"/>
</dbReference>
<dbReference type="PROSITE" id="PS51186">
    <property type="entry name" value="GNAT"/>
    <property type="match status" value="1"/>
</dbReference>
<dbReference type="CDD" id="cd04301">
    <property type="entry name" value="NAT_SF"/>
    <property type="match status" value="1"/>
</dbReference>
<dbReference type="Pfam" id="PF18014">
    <property type="entry name" value="Acetyltransf_18"/>
    <property type="match status" value="1"/>
</dbReference>
<dbReference type="PANTHER" id="PTHR47237:SF2">
    <property type="entry name" value="BLL4206 PROTEIN"/>
    <property type="match status" value="1"/>
</dbReference>
<gene>
    <name evidence="2" type="ORF">UFOPK3752_01717</name>
</gene>